<evidence type="ECO:0000256" key="2">
    <source>
        <dbReference type="ARBA" id="ARBA00023315"/>
    </source>
</evidence>
<evidence type="ECO:0000259" key="3">
    <source>
        <dbReference type="PROSITE" id="PS51186"/>
    </source>
</evidence>
<dbReference type="PANTHER" id="PTHR43877:SF2">
    <property type="entry name" value="AMINOALKYLPHOSPHONATE N-ACETYLTRANSFERASE-RELATED"/>
    <property type="match status" value="1"/>
</dbReference>
<dbReference type="RefSeq" id="WP_310890485.1">
    <property type="nucleotide sequence ID" value="NZ_BAAAGR010000001.1"/>
</dbReference>
<keyword evidence="1" id="KW-0808">Transferase</keyword>
<dbReference type="Proteomes" id="UP001183582">
    <property type="component" value="Unassembled WGS sequence"/>
</dbReference>
<evidence type="ECO:0000256" key="1">
    <source>
        <dbReference type="ARBA" id="ARBA00022679"/>
    </source>
</evidence>
<reference evidence="4 5" key="1">
    <citation type="submission" date="2021-06" db="EMBL/GenBank/DDBJ databases">
        <title>Genome-based taxonomic framework of Microbacterium strains isolated from marine environment, the description of four new species and reclassification of four preexisting species.</title>
        <authorList>
            <person name="Lee S.D."/>
            <person name="Kim S.-M."/>
            <person name="Byeon Y.-S."/>
            <person name="Yang H.L."/>
            <person name="Kim I.S."/>
        </authorList>
    </citation>
    <scope>NUCLEOTIDE SEQUENCE [LARGE SCALE GENOMIC DNA]</scope>
    <source>
        <strain evidence="4 5">KACC 20514</strain>
    </source>
</reference>
<dbReference type="PROSITE" id="PS51186">
    <property type="entry name" value="GNAT"/>
    <property type="match status" value="2"/>
</dbReference>
<dbReference type="GeneID" id="301456994"/>
<dbReference type="InterPro" id="IPR050832">
    <property type="entry name" value="Bact_Acetyltransf"/>
</dbReference>
<dbReference type="SUPFAM" id="SSF55729">
    <property type="entry name" value="Acyl-CoA N-acyltransferases (Nat)"/>
    <property type="match status" value="2"/>
</dbReference>
<keyword evidence="2" id="KW-0012">Acyltransferase</keyword>
<gene>
    <name evidence="4" type="ORF">KZC50_02155</name>
</gene>
<dbReference type="PANTHER" id="PTHR43877">
    <property type="entry name" value="AMINOALKYLPHOSPHONATE N-ACETYLTRANSFERASE-RELATED-RELATED"/>
    <property type="match status" value="1"/>
</dbReference>
<sequence length="318" mass="35254">MTIRLRPATVDDLDGIHAVVVAADRIDHPTWVTPREDLEEVFELSHVDPALDTRVAVDPNDEIIGFTWAMVHPDTSAGIHGYLHGTVHPDRRRQGIGRELLAWSHDRTRELIAATGAEGPAAIFQYVDETNTDAVRLGERRGLRTERWFSSMQRDLSEPAAEVAAPDGVDLVPYTPERSEDVRLARNDAFRDHWGSLPSTVERWSKFVDGPFLRPDLSTLALRDGRVVAFCLASVNEEDWAALGAPNTYIDLIGVIRDERGRGLAPAVIARTLAAARDAGLEQAVLDVDTASKTGANTLYERLGFRATHRQQALVERF</sequence>
<protein>
    <submittedName>
        <fullName evidence="4">GNAT family N-acetyltransferase</fullName>
    </submittedName>
</protein>
<evidence type="ECO:0000313" key="5">
    <source>
        <dbReference type="Proteomes" id="UP001183582"/>
    </source>
</evidence>
<name>A0AAJ2HE26_9MICO</name>
<dbReference type="AlphaFoldDB" id="A0AAJ2HE26"/>
<organism evidence="4 5">
    <name type="scientific">Microbacterium aurantiacum</name>
    <dbReference type="NCBI Taxonomy" id="162393"/>
    <lineage>
        <taxon>Bacteria</taxon>
        <taxon>Bacillati</taxon>
        <taxon>Actinomycetota</taxon>
        <taxon>Actinomycetes</taxon>
        <taxon>Micrococcales</taxon>
        <taxon>Microbacteriaceae</taxon>
        <taxon>Microbacterium</taxon>
    </lineage>
</organism>
<dbReference type="EMBL" id="JAHWXH010000001">
    <property type="protein sequence ID" value="MDS0244411.1"/>
    <property type="molecule type" value="Genomic_DNA"/>
</dbReference>
<dbReference type="InterPro" id="IPR000182">
    <property type="entry name" value="GNAT_dom"/>
</dbReference>
<evidence type="ECO:0000313" key="4">
    <source>
        <dbReference type="EMBL" id="MDS0244411.1"/>
    </source>
</evidence>
<feature type="domain" description="N-acetyltransferase" evidence="3">
    <location>
        <begin position="3"/>
        <end position="172"/>
    </location>
</feature>
<feature type="domain" description="N-acetyltransferase" evidence="3">
    <location>
        <begin position="169"/>
        <end position="318"/>
    </location>
</feature>
<dbReference type="Pfam" id="PF00583">
    <property type="entry name" value="Acetyltransf_1"/>
    <property type="match status" value="2"/>
</dbReference>
<comment type="caution">
    <text evidence="4">The sequence shown here is derived from an EMBL/GenBank/DDBJ whole genome shotgun (WGS) entry which is preliminary data.</text>
</comment>
<dbReference type="Gene3D" id="3.40.630.30">
    <property type="match status" value="1"/>
</dbReference>
<dbReference type="InterPro" id="IPR016181">
    <property type="entry name" value="Acyl_CoA_acyltransferase"/>
</dbReference>
<dbReference type="CDD" id="cd04301">
    <property type="entry name" value="NAT_SF"/>
    <property type="match status" value="2"/>
</dbReference>
<accession>A0AAJ2HE26</accession>
<dbReference type="GO" id="GO:0016747">
    <property type="term" value="F:acyltransferase activity, transferring groups other than amino-acyl groups"/>
    <property type="evidence" value="ECO:0007669"/>
    <property type="project" value="InterPro"/>
</dbReference>
<proteinExistence type="predicted"/>